<evidence type="ECO:0000313" key="2">
    <source>
        <dbReference type="Proteomes" id="UP000012073"/>
    </source>
</evidence>
<sequence length="190" mass="20874">MHLIYTPFTALTTSELSFCLFSSHHTQDNIGRHSRCKRCLSSQDDAPALSQLPQVLGIQQGGSPMRERIYIRGVELLRLELDLLILVWCNGNFTGLPIAALLRRGHKMPCELLHQLGSHLLAILGDDAGAILNLDDHSVGRVVAVEDQADLDAEVEKVVLSSADRARELVLVRADALDHRQEGRLGLADG</sequence>
<organism evidence="1 2">
    <name type="scientific">Chondrus crispus</name>
    <name type="common">Carrageen Irish moss</name>
    <name type="synonym">Polymorpha crispa</name>
    <dbReference type="NCBI Taxonomy" id="2769"/>
    <lineage>
        <taxon>Eukaryota</taxon>
        <taxon>Rhodophyta</taxon>
        <taxon>Florideophyceae</taxon>
        <taxon>Rhodymeniophycidae</taxon>
        <taxon>Gigartinales</taxon>
        <taxon>Gigartinaceae</taxon>
        <taxon>Chondrus</taxon>
    </lineage>
</organism>
<dbReference type="Gramene" id="CDF35862">
    <property type="protein sequence ID" value="CDF35862"/>
    <property type="gene ID" value="CHC_T00003996001"/>
</dbReference>
<evidence type="ECO:0000313" key="1">
    <source>
        <dbReference type="EMBL" id="CDF35862.1"/>
    </source>
</evidence>
<dbReference type="KEGG" id="ccp:CHC_T00003996001"/>
<reference evidence="2" key="1">
    <citation type="journal article" date="2013" name="Proc. Natl. Acad. Sci. U.S.A.">
        <title>Genome structure and metabolic features in the red seaweed Chondrus crispus shed light on evolution of the Archaeplastida.</title>
        <authorList>
            <person name="Collen J."/>
            <person name="Porcel B."/>
            <person name="Carre W."/>
            <person name="Ball S.G."/>
            <person name="Chaparro C."/>
            <person name="Tonon T."/>
            <person name="Barbeyron T."/>
            <person name="Michel G."/>
            <person name="Noel B."/>
            <person name="Valentin K."/>
            <person name="Elias M."/>
            <person name="Artiguenave F."/>
            <person name="Arun A."/>
            <person name="Aury J.M."/>
            <person name="Barbosa-Neto J.F."/>
            <person name="Bothwell J.H."/>
            <person name="Bouget F.Y."/>
            <person name="Brillet L."/>
            <person name="Cabello-Hurtado F."/>
            <person name="Capella-Gutierrez S."/>
            <person name="Charrier B."/>
            <person name="Cladiere L."/>
            <person name="Cock J.M."/>
            <person name="Coelho S.M."/>
            <person name="Colleoni C."/>
            <person name="Czjzek M."/>
            <person name="Da Silva C."/>
            <person name="Delage L."/>
            <person name="Denoeud F."/>
            <person name="Deschamps P."/>
            <person name="Dittami S.M."/>
            <person name="Gabaldon T."/>
            <person name="Gachon C.M."/>
            <person name="Groisillier A."/>
            <person name="Herve C."/>
            <person name="Jabbari K."/>
            <person name="Katinka M."/>
            <person name="Kloareg B."/>
            <person name="Kowalczyk N."/>
            <person name="Labadie K."/>
            <person name="Leblanc C."/>
            <person name="Lopez P.J."/>
            <person name="McLachlan D.H."/>
            <person name="Meslet-Cladiere L."/>
            <person name="Moustafa A."/>
            <person name="Nehr Z."/>
            <person name="Nyvall Collen P."/>
            <person name="Panaud O."/>
            <person name="Partensky F."/>
            <person name="Poulain J."/>
            <person name="Rensing S.A."/>
            <person name="Rousvoal S."/>
            <person name="Samson G."/>
            <person name="Symeonidi A."/>
            <person name="Weissenbach J."/>
            <person name="Zambounis A."/>
            <person name="Wincker P."/>
            <person name="Boyen C."/>
        </authorList>
    </citation>
    <scope>NUCLEOTIDE SEQUENCE [LARGE SCALE GENOMIC DNA]</scope>
    <source>
        <strain evidence="2">cv. Stackhouse</strain>
    </source>
</reference>
<dbReference type="EMBL" id="HG001750">
    <property type="protein sequence ID" value="CDF35862.1"/>
    <property type="molecule type" value="Genomic_DNA"/>
</dbReference>
<dbReference type="RefSeq" id="XP_005715681.1">
    <property type="nucleotide sequence ID" value="XM_005715624.1"/>
</dbReference>
<keyword evidence="2" id="KW-1185">Reference proteome</keyword>
<dbReference type="GeneID" id="17323396"/>
<accession>R7QBH6</accession>
<protein>
    <submittedName>
        <fullName evidence="1">Uncharacterized protein</fullName>
    </submittedName>
</protein>
<name>R7QBH6_CHOCR</name>
<dbReference type="AlphaFoldDB" id="R7QBH6"/>
<dbReference type="Proteomes" id="UP000012073">
    <property type="component" value="Unassembled WGS sequence"/>
</dbReference>
<proteinExistence type="predicted"/>
<gene>
    <name evidence="1" type="ORF">CHC_T00003996001</name>
</gene>